<dbReference type="Gene3D" id="2.40.50.1020">
    <property type="entry name" value="LytTr DNA-binding domain"/>
    <property type="match status" value="1"/>
</dbReference>
<accession>A0A1T4P8V1</accession>
<dbReference type="InterPro" id="IPR007492">
    <property type="entry name" value="LytTR_DNA-bd_dom"/>
</dbReference>
<dbReference type="OrthoDB" id="9808614at2"/>
<name>A0A1T4P8V1_9FIRM</name>
<dbReference type="GO" id="GO:0003677">
    <property type="term" value="F:DNA binding"/>
    <property type="evidence" value="ECO:0007669"/>
    <property type="project" value="InterPro"/>
</dbReference>
<dbReference type="RefSeq" id="WP_078787681.1">
    <property type="nucleotide sequence ID" value="NZ_FMTO01000010.1"/>
</dbReference>
<dbReference type="PROSITE" id="PS50930">
    <property type="entry name" value="HTH_LYTTR"/>
    <property type="match status" value="1"/>
</dbReference>
<dbReference type="EMBL" id="FUXA01000011">
    <property type="protein sequence ID" value="SJZ87676.1"/>
    <property type="molecule type" value="Genomic_DNA"/>
</dbReference>
<dbReference type="Pfam" id="PF04397">
    <property type="entry name" value="LytTR"/>
    <property type="match status" value="1"/>
</dbReference>
<sequence>MKIEIDIDEKYPDTEVVIRANKLDSDVERLVAMMRMVNMQIGVRKNDETYLLDVEKILYIEAVERKTFVYTSDETYESDLKLYEIEQELLERDFFRISKQSIVNISMIKSLKSDINRKIRITLRNDEQIVVSRMYSDELRRKLGLK</sequence>
<dbReference type="PANTHER" id="PTHR37299:SF4">
    <property type="entry name" value="TRANSCRIPTIONAL REGULATOR"/>
    <property type="match status" value="1"/>
</dbReference>
<keyword evidence="3" id="KW-1185">Reference proteome</keyword>
<evidence type="ECO:0000313" key="2">
    <source>
        <dbReference type="EMBL" id="SJZ87676.1"/>
    </source>
</evidence>
<evidence type="ECO:0000313" key="3">
    <source>
        <dbReference type="Proteomes" id="UP000189857"/>
    </source>
</evidence>
<dbReference type="Proteomes" id="UP000189857">
    <property type="component" value="Unassembled WGS sequence"/>
</dbReference>
<gene>
    <name evidence="2" type="ORF">SAMN02745110_01858</name>
</gene>
<dbReference type="InterPro" id="IPR046947">
    <property type="entry name" value="LytR-like"/>
</dbReference>
<reference evidence="2 3" key="1">
    <citation type="submission" date="2017-02" db="EMBL/GenBank/DDBJ databases">
        <authorList>
            <person name="Peterson S.W."/>
        </authorList>
    </citation>
    <scope>NUCLEOTIDE SEQUENCE [LARGE SCALE GENOMIC DNA]</scope>
    <source>
        <strain evidence="2 3">ATCC 17233</strain>
    </source>
</reference>
<organism evidence="2 3">
    <name type="scientific">Eubacterium ruminantium</name>
    <dbReference type="NCBI Taxonomy" id="42322"/>
    <lineage>
        <taxon>Bacteria</taxon>
        <taxon>Bacillati</taxon>
        <taxon>Bacillota</taxon>
        <taxon>Clostridia</taxon>
        <taxon>Eubacteriales</taxon>
        <taxon>Eubacteriaceae</taxon>
        <taxon>Eubacterium</taxon>
    </lineage>
</organism>
<dbReference type="AlphaFoldDB" id="A0A1T4P8V1"/>
<dbReference type="SMART" id="SM00850">
    <property type="entry name" value="LytTR"/>
    <property type="match status" value="1"/>
</dbReference>
<dbReference type="GO" id="GO:0000156">
    <property type="term" value="F:phosphorelay response regulator activity"/>
    <property type="evidence" value="ECO:0007669"/>
    <property type="project" value="InterPro"/>
</dbReference>
<feature type="domain" description="HTH LytTR-type" evidence="1">
    <location>
        <begin position="41"/>
        <end position="145"/>
    </location>
</feature>
<protein>
    <submittedName>
        <fullName evidence="2">Transcriptional regulator, LytTR family</fullName>
    </submittedName>
</protein>
<proteinExistence type="predicted"/>
<dbReference type="PANTHER" id="PTHR37299">
    <property type="entry name" value="TRANSCRIPTIONAL REGULATOR-RELATED"/>
    <property type="match status" value="1"/>
</dbReference>
<evidence type="ECO:0000259" key="1">
    <source>
        <dbReference type="PROSITE" id="PS50930"/>
    </source>
</evidence>